<feature type="domain" description="HAMP" evidence="13">
    <location>
        <begin position="333"/>
        <end position="386"/>
    </location>
</feature>
<name>A0A1T4K9E4_9FIRM</name>
<dbReference type="Gene3D" id="1.10.287.950">
    <property type="entry name" value="Methyl-accepting chemotaxis protein"/>
    <property type="match status" value="1"/>
</dbReference>
<dbReference type="PANTHER" id="PTHR32089">
    <property type="entry name" value="METHYL-ACCEPTING CHEMOTAXIS PROTEIN MCPB"/>
    <property type="match status" value="1"/>
</dbReference>
<dbReference type="RefSeq" id="WP_078809197.1">
    <property type="nucleotide sequence ID" value="NZ_FUWM01000005.1"/>
</dbReference>
<dbReference type="SMART" id="SM00304">
    <property type="entry name" value="HAMP"/>
    <property type="match status" value="1"/>
</dbReference>
<evidence type="ECO:0000256" key="9">
    <source>
        <dbReference type="PROSITE-ProRule" id="PRU00284"/>
    </source>
</evidence>
<proteinExistence type="inferred from homology"/>
<dbReference type="AlphaFoldDB" id="A0A1T4K9E4"/>
<protein>
    <submittedName>
        <fullName evidence="14">Methyl-accepting chemotaxis sensory transducer with Cache sensor</fullName>
    </submittedName>
</protein>
<dbReference type="Proteomes" id="UP000190625">
    <property type="component" value="Unassembled WGS sequence"/>
</dbReference>
<evidence type="ECO:0000256" key="5">
    <source>
        <dbReference type="ARBA" id="ARBA00022989"/>
    </source>
</evidence>
<dbReference type="STRING" id="142842.SAMN02745118_00705"/>
<dbReference type="PROSITE" id="PS50885">
    <property type="entry name" value="HAMP"/>
    <property type="match status" value="1"/>
</dbReference>
<dbReference type="CDD" id="cd06225">
    <property type="entry name" value="HAMP"/>
    <property type="match status" value="1"/>
</dbReference>
<dbReference type="PANTHER" id="PTHR32089:SF112">
    <property type="entry name" value="LYSOZYME-LIKE PROTEIN-RELATED"/>
    <property type="match status" value="1"/>
</dbReference>
<dbReference type="GO" id="GO:0006935">
    <property type="term" value="P:chemotaxis"/>
    <property type="evidence" value="ECO:0007669"/>
    <property type="project" value="UniProtKB-KW"/>
</dbReference>
<evidence type="ECO:0000256" key="8">
    <source>
        <dbReference type="ARBA" id="ARBA00029447"/>
    </source>
</evidence>
<keyword evidence="2" id="KW-1003">Cell membrane</keyword>
<gene>
    <name evidence="14" type="ORF">SAMN02745118_00705</name>
</gene>
<keyword evidence="4 11" id="KW-0812">Transmembrane</keyword>
<dbReference type="SUPFAM" id="SSF58104">
    <property type="entry name" value="Methyl-accepting chemotaxis protein (MCP) signaling domain"/>
    <property type="match status" value="1"/>
</dbReference>
<dbReference type="Pfam" id="PF00672">
    <property type="entry name" value="HAMP"/>
    <property type="match status" value="1"/>
</dbReference>
<dbReference type="EMBL" id="FUWM01000005">
    <property type="protein sequence ID" value="SJZ39068.1"/>
    <property type="molecule type" value="Genomic_DNA"/>
</dbReference>
<keyword evidence="6 11" id="KW-0472">Membrane</keyword>
<dbReference type="GO" id="GO:0005886">
    <property type="term" value="C:plasma membrane"/>
    <property type="evidence" value="ECO:0007669"/>
    <property type="project" value="UniProtKB-SubCell"/>
</dbReference>
<dbReference type="PRINTS" id="PR00260">
    <property type="entry name" value="CHEMTRNSDUCR"/>
</dbReference>
<organism evidence="14 15">
    <name type="scientific">Selenihalanaerobacter shriftii</name>
    <dbReference type="NCBI Taxonomy" id="142842"/>
    <lineage>
        <taxon>Bacteria</taxon>
        <taxon>Bacillati</taxon>
        <taxon>Bacillota</taxon>
        <taxon>Clostridia</taxon>
        <taxon>Halanaerobiales</taxon>
        <taxon>Halobacteroidaceae</taxon>
        <taxon>Selenihalanaerobacter</taxon>
    </lineage>
</organism>
<keyword evidence="15" id="KW-1185">Reference proteome</keyword>
<dbReference type="Gene3D" id="3.30.450.20">
    <property type="entry name" value="PAS domain"/>
    <property type="match status" value="2"/>
</dbReference>
<feature type="transmembrane region" description="Helical" evidence="11">
    <location>
        <begin position="309"/>
        <end position="331"/>
    </location>
</feature>
<sequence length="648" mass="71629">MKRIMSFFNNSLRNKLITLLLLISLVPVIILSYLGINKIESVLKENFVQSTTKEIRQVDNAINLYFETVKENCQMLASNNFIKQADETITTYMNKTTEEELNMTPLQNGGVEAKIYKKFLHFAKTHPKSAYVYMATKNGGYIQWPANSLMKNYDPRERPFYKTAMENKGEVVRTEPYYFAADDAVIVSTVTTIKDKAGEIIGVQGLDVSLKGLTNMVKEIEIGKTGYMIVTTGDGTILAHPKRPELNFKSIKKLGVDKLNNISKLKNSNFETRMNQQDYLMNVYTSPETGWKFISVMKKSELTSKLSNIYKLVLGIVLIAAIIIIIIAVIFSNRFTEPIIAATDFAQKIAKGNLDIKSLDNELDGEIGSLSQALNDMQSSLKDMIANLINTIEDLSAYSEELSASAEEGNAVIESSNQNIEGMTASIQQISATSQEVTGLAQEANSQAEIGSSKVEELTSITEVNEAVNNAVNSIDELDSNSQEIGKIIELITNIAEQTNLLALNAAIEAARAGEHGQGFAVVAEEIRELAEETAKATQEIDTLIKDTQDKSEDGLQAVKQVEDKVKDRNELVKETGKVFAKIKESIEETSAHIQQTAASTQGLAENSDEVMNASQDINNMSEEVTKSSQELANMAQKLQGLIEKFRI</sequence>
<evidence type="ECO:0000256" key="7">
    <source>
        <dbReference type="ARBA" id="ARBA00023224"/>
    </source>
</evidence>
<comment type="similarity">
    <text evidence="8">Belongs to the methyl-accepting chemotaxis (MCP) protein family.</text>
</comment>
<dbReference type="InterPro" id="IPR029151">
    <property type="entry name" value="Sensor-like_sf"/>
</dbReference>
<evidence type="ECO:0000259" key="12">
    <source>
        <dbReference type="PROSITE" id="PS50111"/>
    </source>
</evidence>
<dbReference type="OrthoDB" id="9814363at2"/>
<dbReference type="Pfam" id="PF00015">
    <property type="entry name" value="MCPsignal"/>
    <property type="match status" value="1"/>
</dbReference>
<evidence type="ECO:0000259" key="13">
    <source>
        <dbReference type="PROSITE" id="PS50885"/>
    </source>
</evidence>
<evidence type="ECO:0000256" key="10">
    <source>
        <dbReference type="SAM" id="Coils"/>
    </source>
</evidence>
<keyword evidence="5 11" id="KW-1133">Transmembrane helix</keyword>
<dbReference type="GO" id="GO:0007165">
    <property type="term" value="P:signal transduction"/>
    <property type="evidence" value="ECO:0007669"/>
    <property type="project" value="UniProtKB-KW"/>
</dbReference>
<evidence type="ECO:0000256" key="11">
    <source>
        <dbReference type="SAM" id="Phobius"/>
    </source>
</evidence>
<feature type="domain" description="Methyl-accepting transducer" evidence="12">
    <location>
        <begin position="384"/>
        <end position="619"/>
    </location>
</feature>
<dbReference type="InterPro" id="IPR033479">
    <property type="entry name" value="dCache_1"/>
</dbReference>
<dbReference type="CDD" id="cd11386">
    <property type="entry name" value="MCP_signal"/>
    <property type="match status" value="1"/>
</dbReference>
<dbReference type="CDD" id="cd12913">
    <property type="entry name" value="PDC1_MCP_like"/>
    <property type="match status" value="1"/>
</dbReference>
<keyword evidence="10" id="KW-0175">Coiled coil</keyword>
<comment type="subcellular location">
    <subcellularLocation>
        <location evidence="1">Cell membrane</location>
        <topology evidence="1">Multi-pass membrane protein</topology>
    </subcellularLocation>
</comment>
<dbReference type="CDD" id="cd12912">
    <property type="entry name" value="PDC2_MCP_like"/>
    <property type="match status" value="1"/>
</dbReference>
<evidence type="ECO:0000313" key="14">
    <source>
        <dbReference type="EMBL" id="SJZ39068.1"/>
    </source>
</evidence>
<keyword evidence="7 9" id="KW-0807">Transducer</keyword>
<evidence type="ECO:0000256" key="2">
    <source>
        <dbReference type="ARBA" id="ARBA00022475"/>
    </source>
</evidence>
<feature type="coiled-coil region" evidence="10">
    <location>
        <begin position="604"/>
        <end position="638"/>
    </location>
</feature>
<dbReference type="InterPro" id="IPR003660">
    <property type="entry name" value="HAMP_dom"/>
</dbReference>
<dbReference type="GO" id="GO:0004888">
    <property type="term" value="F:transmembrane signaling receptor activity"/>
    <property type="evidence" value="ECO:0007669"/>
    <property type="project" value="InterPro"/>
</dbReference>
<dbReference type="InterPro" id="IPR004089">
    <property type="entry name" value="MCPsignal_dom"/>
</dbReference>
<keyword evidence="3" id="KW-0145">Chemotaxis</keyword>
<evidence type="ECO:0000256" key="3">
    <source>
        <dbReference type="ARBA" id="ARBA00022500"/>
    </source>
</evidence>
<evidence type="ECO:0000256" key="4">
    <source>
        <dbReference type="ARBA" id="ARBA00022692"/>
    </source>
</evidence>
<reference evidence="15" key="1">
    <citation type="submission" date="2017-02" db="EMBL/GenBank/DDBJ databases">
        <authorList>
            <person name="Varghese N."/>
            <person name="Submissions S."/>
        </authorList>
    </citation>
    <scope>NUCLEOTIDE SEQUENCE [LARGE SCALE GENOMIC DNA]</scope>
    <source>
        <strain evidence="15">ATCC BAA-73</strain>
    </source>
</reference>
<evidence type="ECO:0000313" key="15">
    <source>
        <dbReference type="Proteomes" id="UP000190625"/>
    </source>
</evidence>
<dbReference type="SUPFAM" id="SSF103190">
    <property type="entry name" value="Sensory domain-like"/>
    <property type="match status" value="1"/>
</dbReference>
<dbReference type="Pfam" id="PF02743">
    <property type="entry name" value="dCache_1"/>
    <property type="match status" value="1"/>
</dbReference>
<evidence type="ECO:0000256" key="1">
    <source>
        <dbReference type="ARBA" id="ARBA00004651"/>
    </source>
</evidence>
<dbReference type="InterPro" id="IPR004090">
    <property type="entry name" value="Chemotax_Me-accpt_rcpt"/>
</dbReference>
<accession>A0A1T4K9E4</accession>
<evidence type="ECO:0000256" key="6">
    <source>
        <dbReference type="ARBA" id="ARBA00023136"/>
    </source>
</evidence>
<dbReference type="SMART" id="SM00283">
    <property type="entry name" value="MA"/>
    <property type="match status" value="1"/>
</dbReference>
<dbReference type="PROSITE" id="PS50111">
    <property type="entry name" value="CHEMOTAXIS_TRANSDUC_2"/>
    <property type="match status" value="1"/>
</dbReference>